<organism evidence="3 4">
    <name type="scientific">Phialemonium atrogriseum</name>
    <dbReference type="NCBI Taxonomy" id="1093897"/>
    <lineage>
        <taxon>Eukaryota</taxon>
        <taxon>Fungi</taxon>
        <taxon>Dikarya</taxon>
        <taxon>Ascomycota</taxon>
        <taxon>Pezizomycotina</taxon>
        <taxon>Sordariomycetes</taxon>
        <taxon>Sordariomycetidae</taxon>
        <taxon>Cephalothecales</taxon>
        <taxon>Cephalothecaceae</taxon>
        <taxon>Phialemonium</taxon>
    </lineage>
</organism>
<accession>A0AAJ0C1U7</accession>
<evidence type="ECO:0000313" key="4">
    <source>
        <dbReference type="Proteomes" id="UP001244011"/>
    </source>
</evidence>
<dbReference type="Proteomes" id="UP001244011">
    <property type="component" value="Unassembled WGS sequence"/>
</dbReference>
<sequence>MEPYRLTATQVIEQIKSGHLTVEQYALSLLSRIEQRDPAVKAWAFLDPELVLEQAKQLDRVPPEKRGPLHGVAVGVKDIISTKDMPTQYNSPIYTGHEPALDAGCVMILRQAGALILGKTTTTEFAATATGPATRNPHAADDDYDEPRTPGGSSSGSAAVVADSQAAVALGTQTGGSVVRPASFCGAWAAKPTFGAVGVGGGGGVRPYSPSLDTLGFYARCVADLEVLVEVFGLRDDDDGEGPGPVLGGGVRGARFALVRTAVWSEAGPGTRAAMERAAMLLREHGAEVEDVELPEGFNQLQAWHACVTASEARASFLPEYRTHKDELAGLLVGHVENARGYSRADQLRALDGMAALRPVFDGIASRYTAVIAPSVTDEAPVGIENTGRAVFNGMWTALHVPVVNVPGFKGASGLPIGLSLIAPRYRDRHLLRVCREVGKIFEAEGGWKSAL</sequence>
<evidence type="ECO:0000259" key="2">
    <source>
        <dbReference type="Pfam" id="PF01425"/>
    </source>
</evidence>
<gene>
    <name evidence="3" type="ORF">QBC33DRAFT_568934</name>
</gene>
<proteinExistence type="predicted"/>
<evidence type="ECO:0000313" key="3">
    <source>
        <dbReference type="EMBL" id="KAK1768594.1"/>
    </source>
</evidence>
<dbReference type="Gene3D" id="3.90.1300.10">
    <property type="entry name" value="Amidase signature (AS) domain"/>
    <property type="match status" value="1"/>
</dbReference>
<comment type="caution">
    <text evidence="3">The sequence shown here is derived from an EMBL/GenBank/DDBJ whole genome shotgun (WGS) entry which is preliminary data.</text>
</comment>
<evidence type="ECO:0000256" key="1">
    <source>
        <dbReference type="SAM" id="MobiDB-lite"/>
    </source>
</evidence>
<dbReference type="GO" id="GO:0003824">
    <property type="term" value="F:catalytic activity"/>
    <property type="evidence" value="ECO:0007669"/>
    <property type="project" value="InterPro"/>
</dbReference>
<dbReference type="InterPro" id="IPR000120">
    <property type="entry name" value="Amidase"/>
</dbReference>
<feature type="region of interest" description="Disordered" evidence="1">
    <location>
        <begin position="127"/>
        <end position="158"/>
    </location>
</feature>
<dbReference type="AlphaFoldDB" id="A0AAJ0C1U7"/>
<dbReference type="GeneID" id="85313709"/>
<dbReference type="InterPro" id="IPR023631">
    <property type="entry name" value="Amidase_dom"/>
</dbReference>
<dbReference type="RefSeq" id="XP_060284807.1">
    <property type="nucleotide sequence ID" value="XM_060430522.1"/>
</dbReference>
<dbReference type="Pfam" id="PF01425">
    <property type="entry name" value="Amidase"/>
    <property type="match status" value="1"/>
</dbReference>
<dbReference type="SUPFAM" id="SSF75304">
    <property type="entry name" value="Amidase signature (AS) enzymes"/>
    <property type="match status" value="1"/>
</dbReference>
<name>A0AAJ0C1U7_9PEZI</name>
<keyword evidence="4" id="KW-1185">Reference proteome</keyword>
<dbReference type="InterPro" id="IPR036928">
    <property type="entry name" value="AS_sf"/>
</dbReference>
<dbReference type="PANTHER" id="PTHR11895:SF151">
    <property type="entry name" value="GLUTAMYL-TRNA(GLN) AMIDOTRANSFERASE SUBUNIT A"/>
    <property type="match status" value="1"/>
</dbReference>
<feature type="domain" description="Amidase" evidence="2">
    <location>
        <begin position="28"/>
        <end position="432"/>
    </location>
</feature>
<reference evidence="3" key="1">
    <citation type="submission" date="2023-06" db="EMBL/GenBank/DDBJ databases">
        <title>Genome-scale phylogeny and comparative genomics of the fungal order Sordariales.</title>
        <authorList>
            <consortium name="Lawrence Berkeley National Laboratory"/>
            <person name="Hensen N."/>
            <person name="Bonometti L."/>
            <person name="Westerberg I."/>
            <person name="Brannstrom I.O."/>
            <person name="Guillou S."/>
            <person name="Cros-Aarteil S."/>
            <person name="Calhoun S."/>
            <person name="Haridas S."/>
            <person name="Kuo A."/>
            <person name="Mondo S."/>
            <person name="Pangilinan J."/>
            <person name="Riley R."/>
            <person name="Labutti K."/>
            <person name="Andreopoulos B."/>
            <person name="Lipzen A."/>
            <person name="Chen C."/>
            <person name="Yanf M."/>
            <person name="Daum C."/>
            <person name="Ng V."/>
            <person name="Clum A."/>
            <person name="Steindorff A."/>
            <person name="Ohm R."/>
            <person name="Martin F."/>
            <person name="Silar P."/>
            <person name="Natvig D."/>
            <person name="Lalanne C."/>
            <person name="Gautier V."/>
            <person name="Ament-Velasquez S.L."/>
            <person name="Kruys A."/>
            <person name="Hutchinson M.I."/>
            <person name="Powell A.J."/>
            <person name="Barry K."/>
            <person name="Miller A.N."/>
            <person name="Grigoriev I.V."/>
            <person name="Debuchy R."/>
            <person name="Gladieux P."/>
            <person name="Thoren M.H."/>
            <person name="Johannesson H."/>
        </authorList>
    </citation>
    <scope>NUCLEOTIDE SEQUENCE</scope>
    <source>
        <strain evidence="3">8032-3</strain>
    </source>
</reference>
<dbReference type="EMBL" id="MU839005">
    <property type="protein sequence ID" value="KAK1768594.1"/>
    <property type="molecule type" value="Genomic_DNA"/>
</dbReference>
<protein>
    <submittedName>
        <fullName evidence="3">Glutamyl-tRNA amidotransferase</fullName>
    </submittedName>
</protein>
<dbReference type="PANTHER" id="PTHR11895">
    <property type="entry name" value="TRANSAMIDASE"/>
    <property type="match status" value="1"/>
</dbReference>